<dbReference type="Gene3D" id="1.20.1250.20">
    <property type="entry name" value="MFS general substrate transporter like domains"/>
    <property type="match status" value="1"/>
</dbReference>
<keyword evidence="2 5" id="KW-0812">Transmembrane</keyword>
<dbReference type="AlphaFoldDB" id="A0A7T0LLK6"/>
<dbReference type="EMBL" id="CP063989">
    <property type="protein sequence ID" value="QPL05388.1"/>
    <property type="molecule type" value="Genomic_DNA"/>
</dbReference>
<protein>
    <submittedName>
        <fullName evidence="7">MFS transporter</fullName>
    </submittedName>
</protein>
<accession>A0A7T0LLK6</accession>
<dbReference type="PROSITE" id="PS50850">
    <property type="entry name" value="MFS"/>
    <property type="match status" value="1"/>
</dbReference>
<keyword evidence="3 5" id="KW-1133">Transmembrane helix</keyword>
<dbReference type="InterPro" id="IPR020846">
    <property type="entry name" value="MFS_dom"/>
</dbReference>
<feature type="transmembrane region" description="Helical" evidence="5">
    <location>
        <begin position="127"/>
        <end position="146"/>
    </location>
</feature>
<dbReference type="PANTHER" id="PTHR23546">
    <property type="entry name" value="TRANSPORT PROTEIN"/>
    <property type="match status" value="1"/>
</dbReference>
<evidence type="ECO:0000256" key="4">
    <source>
        <dbReference type="ARBA" id="ARBA00023136"/>
    </source>
</evidence>
<evidence type="ECO:0000259" key="6">
    <source>
        <dbReference type="PROSITE" id="PS50850"/>
    </source>
</evidence>
<gene>
    <name evidence="7" type="ORF">ID810_11965</name>
</gene>
<feature type="transmembrane region" description="Helical" evidence="5">
    <location>
        <begin position="85"/>
        <end position="107"/>
    </location>
</feature>
<evidence type="ECO:0000256" key="5">
    <source>
        <dbReference type="SAM" id="Phobius"/>
    </source>
</evidence>
<evidence type="ECO:0000256" key="3">
    <source>
        <dbReference type="ARBA" id="ARBA00022989"/>
    </source>
</evidence>
<evidence type="ECO:0000256" key="1">
    <source>
        <dbReference type="ARBA" id="ARBA00004651"/>
    </source>
</evidence>
<name>A0A7T0LLK6_9ACTO</name>
<dbReference type="Pfam" id="PF07690">
    <property type="entry name" value="MFS_1"/>
    <property type="match status" value="1"/>
</dbReference>
<feature type="transmembrane region" description="Helical" evidence="5">
    <location>
        <begin position="23"/>
        <end position="42"/>
    </location>
</feature>
<evidence type="ECO:0000313" key="8">
    <source>
        <dbReference type="Proteomes" id="UP000594637"/>
    </source>
</evidence>
<evidence type="ECO:0000313" key="7">
    <source>
        <dbReference type="EMBL" id="QPL05388.1"/>
    </source>
</evidence>
<proteinExistence type="predicted"/>
<dbReference type="SUPFAM" id="SSF103473">
    <property type="entry name" value="MFS general substrate transporter"/>
    <property type="match status" value="1"/>
</dbReference>
<dbReference type="GO" id="GO:0022857">
    <property type="term" value="F:transmembrane transporter activity"/>
    <property type="evidence" value="ECO:0007669"/>
    <property type="project" value="InterPro"/>
</dbReference>
<feature type="domain" description="Major facilitator superfamily (MFS) profile" evidence="6">
    <location>
        <begin position="229"/>
        <end position="414"/>
    </location>
</feature>
<sequence>MTASAPLADVEDAQTSGSTQSRLILMTVFLAFMGQMMLNPIIAPLSRSMGLREWHIGAAVSLAALTLASLSQFWGRRSQKSGVRVVLTTSMTVGAVALASFAGLAWLGVRGIWTGTGLALGVILTRGILYGSGISAILPTAQTYFVTRARSENERVKLLGATGAAQGLATILGAVLGGALATVGGLLLPVTVMPLLMVCAIAVVLVALKPEKPTALIDRPATISYTDPRVLPFLLTGFMMFLSFAALQTLLGFAVQDRFGLSDSGTAGLTSAVMVAMSVSMVITQGVVVPRLGWSSRRLLRTGLVVLVVATACLLPTASYVLLVAGCVLTGLGLGMAIPGYNTGPTLEMSKEEQGSVAGLINANNGVTYAIAPIASTAAYGWDPAAPFVGILALMGTAAVFSLLHPALRVRRQA</sequence>
<reference evidence="7 8" key="1">
    <citation type="submission" date="2020-11" db="EMBL/GenBank/DDBJ databases">
        <title>Actinomyces sp. ZJ750.</title>
        <authorList>
            <person name="Zhou J."/>
        </authorList>
    </citation>
    <scope>NUCLEOTIDE SEQUENCE [LARGE SCALE GENOMIC DNA]</scope>
    <source>
        <strain evidence="7 8">ZJ750</strain>
    </source>
</reference>
<keyword evidence="4 5" id="KW-0472">Membrane</keyword>
<feature type="transmembrane region" description="Helical" evidence="5">
    <location>
        <begin position="158"/>
        <end position="180"/>
    </location>
</feature>
<dbReference type="PANTHER" id="PTHR23546:SF1">
    <property type="entry name" value="MEMBRANE PROTEIN"/>
    <property type="match status" value="1"/>
</dbReference>
<feature type="transmembrane region" description="Helical" evidence="5">
    <location>
        <begin position="229"/>
        <end position="255"/>
    </location>
</feature>
<dbReference type="InterPro" id="IPR036259">
    <property type="entry name" value="MFS_trans_sf"/>
</dbReference>
<dbReference type="KEGG" id="arep:ID810_11965"/>
<comment type="subcellular location">
    <subcellularLocation>
        <location evidence="1">Cell membrane</location>
        <topology evidence="1">Multi-pass membrane protein</topology>
    </subcellularLocation>
</comment>
<evidence type="ECO:0000256" key="2">
    <source>
        <dbReference type="ARBA" id="ARBA00022692"/>
    </source>
</evidence>
<feature type="transmembrane region" description="Helical" evidence="5">
    <location>
        <begin position="54"/>
        <end position="73"/>
    </location>
</feature>
<dbReference type="GO" id="GO:0005886">
    <property type="term" value="C:plasma membrane"/>
    <property type="evidence" value="ECO:0007669"/>
    <property type="project" value="UniProtKB-SubCell"/>
</dbReference>
<dbReference type="Proteomes" id="UP000594637">
    <property type="component" value="Chromosome"/>
</dbReference>
<feature type="transmembrane region" description="Helical" evidence="5">
    <location>
        <begin position="267"/>
        <end position="292"/>
    </location>
</feature>
<feature type="transmembrane region" description="Helical" evidence="5">
    <location>
        <begin position="304"/>
        <end position="337"/>
    </location>
</feature>
<feature type="transmembrane region" description="Helical" evidence="5">
    <location>
        <begin position="186"/>
        <end position="208"/>
    </location>
</feature>
<dbReference type="InterPro" id="IPR011701">
    <property type="entry name" value="MFS"/>
</dbReference>
<keyword evidence="8" id="KW-1185">Reference proteome</keyword>
<dbReference type="RefSeq" id="WP_166858122.1">
    <property type="nucleotide sequence ID" value="NZ_CP063989.1"/>
</dbReference>
<feature type="transmembrane region" description="Helical" evidence="5">
    <location>
        <begin position="385"/>
        <end position="404"/>
    </location>
</feature>
<organism evidence="7 8">
    <name type="scientific">Actinomyces respiraculi</name>
    <dbReference type="NCBI Taxonomy" id="2744574"/>
    <lineage>
        <taxon>Bacteria</taxon>
        <taxon>Bacillati</taxon>
        <taxon>Actinomycetota</taxon>
        <taxon>Actinomycetes</taxon>
        <taxon>Actinomycetales</taxon>
        <taxon>Actinomycetaceae</taxon>
        <taxon>Actinomyces</taxon>
    </lineage>
</organism>